<protein>
    <submittedName>
        <fullName evidence="2">Uncharacterized protein</fullName>
    </submittedName>
</protein>
<keyword evidence="3" id="KW-1185">Reference proteome</keyword>
<organism evidence="2 3">
    <name type="scientific">Plakobranchus ocellatus</name>
    <dbReference type="NCBI Taxonomy" id="259542"/>
    <lineage>
        <taxon>Eukaryota</taxon>
        <taxon>Metazoa</taxon>
        <taxon>Spiralia</taxon>
        <taxon>Lophotrochozoa</taxon>
        <taxon>Mollusca</taxon>
        <taxon>Gastropoda</taxon>
        <taxon>Heterobranchia</taxon>
        <taxon>Euthyneura</taxon>
        <taxon>Panpulmonata</taxon>
        <taxon>Sacoglossa</taxon>
        <taxon>Placobranchoidea</taxon>
        <taxon>Plakobranchidae</taxon>
        <taxon>Plakobranchus</taxon>
    </lineage>
</organism>
<dbReference type="AlphaFoldDB" id="A0AAV4BGU9"/>
<gene>
    <name evidence="2" type="ORF">PoB_004907600</name>
</gene>
<proteinExistence type="predicted"/>
<comment type="caution">
    <text evidence="2">The sequence shown here is derived from an EMBL/GenBank/DDBJ whole genome shotgun (WGS) entry which is preliminary data.</text>
</comment>
<name>A0AAV4BGU9_9GAST</name>
<accession>A0AAV4BGU9</accession>
<evidence type="ECO:0000313" key="3">
    <source>
        <dbReference type="Proteomes" id="UP000735302"/>
    </source>
</evidence>
<reference evidence="2 3" key="1">
    <citation type="journal article" date="2021" name="Elife">
        <title>Chloroplast acquisition without the gene transfer in kleptoplastic sea slugs, Plakobranchus ocellatus.</title>
        <authorList>
            <person name="Maeda T."/>
            <person name="Takahashi S."/>
            <person name="Yoshida T."/>
            <person name="Shimamura S."/>
            <person name="Takaki Y."/>
            <person name="Nagai Y."/>
            <person name="Toyoda A."/>
            <person name="Suzuki Y."/>
            <person name="Arimoto A."/>
            <person name="Ishii H."/>
            <person name="Satoh N."/>
            <person name="Nishiyama T."/>
            <person name="Hasebe M."/>
            <person name="Maruyama T."/>
            <person name="Minagawa J."/>
            <person name="Obokata J."/>
            <person name="Shigenobu S."/>
        </authorList>
    </citation>
    <scope>NUCLEOTIDE SEQUENCE [LARGE SCALE GENOMIC DNA]</scope>
</reference>
<sequence length="75" mass="8089">MEWSRTTRIRRRGQGQIWMDGPGDDTGRTELQVGGILPGTDTPILTLVLNSHGTVLGYTVADSLTGDGTFNLLTT</sequence>
<feature type="region of interest" description="Disordered" evidence="1">
    <location>
        <begin position="1"/>
        <end position="25"/>
    </location>
</feature>
<evidence type="ECO:0000313" key="2">
    <source>
        <dbReference type="EMBL" id="GFO22571.1"/>
    </source>
</evidence>
<evidence type="ECO:0000256" key="1">
    <source>
        <dbReference type="SAM" id="MobiDB-lite"/>
    </source>
</evidence>
<dbReference type="EMBL" id="BLXT01005400">
    <property type="protein sequence ID" value="GFO22571.1"/>
    <property type="molecule type" value="Genomic_DNA"/>
</dbReference>
<dbReference type="Proteomes" id="UP000735302">
    <property type="component" value="Unassembled WGS sequence"/>
</dbReference>